<accession>A0AAD6N6N9</accession>
<dbReference type="PRINTS" id="PR00385">
    <property type="entry name" value="P450"/>
</dbReference>
<dbReference type="AlphaFoldDB" id="A0AAD6N6N9"/>
<dbReference type="PROSITE" id="PS00086">
    <property type="entry name" value="CYTOCHROME_P450"/>
    <property type="match status" value="1"/>
</dbReference>
<dbReference type="Pfam" id="PF00067">
    <property type="entry name" value="p450"/>
    <property type="match status" value="1"/>
</dbReference>
<name>A0AAD6N6N9_PENCN</name>
<dbReference type="GO" id="GO:0020037">
    <property type="term" value="F:heme binding"/>
    <property type="evidence" value="ECO:0007669"/>
    <property type="project" value="InterPro"/>
</dbReference>
<keyword evidence="10" id="KW-1185">Reference proteome</keyword>
<evidence type="ECO:0000313" key="10">
    <source>
        <dbReference type="Proteomes" id="UP001219568"/>
    </source>
</evidence>
<reference evidence="9" key="2">
    <citation type="submission" date="2023-01" db="EMBL/GenBank/DDBJ databases">
        <authorList>
            <person name="Petersen C."/>
        </authorList>
    </citation>
    <scope>NUCLEOTIDE SEQUENCE</scope>
    <source>
        <strain evidence="9">IBT 15450</strain>
    </source>
</reference>
<comment type="cofactor">
    <cofactor evidence="1 7">
        <name>heme</name>
        <dbReference type="ChEBI" id="CHEBI:30413"/>
    </cofactor>
</comment>
<evidence type="ECO:0000256" key="1">
    <source>
        <dbReference type="ARBA" id="ARBA00001971"/>
    </source>
</evidence>
<gene>
    <name evidence="9" type="ORF">N7460_009554</name>
</gene>
<comment type="similarity">
    <text evidence="2 8">Belongs to the cytochrome P450 family.</text>
</comment>
<dbReference type="Proteomes" id="UP001219568">
    <property type="component" value="Unassembled WGS sequence"/>
</dbReference>
<evidence type="ECO:0000256" key="2">
    <source>
        <dbReference type="ARBA" id="ARBA00010617"/>
    </source>
</evidence>
<keyword evidence="8" id="KW-0503">Monooxygenase</keyword>
<evidence type="ECO:0000256" key="3">
    <source>
        <dbReference type="ARBA" id="ARBA00022617"/>
    </source>
</evidence>
<evidence type="ECO:0000256" key="4">
    <source>
        <dbReference type="ARBA" id="ARBA00022723"/>
    </source>
</evidence>
<sequence length="504" mass="57134">MDLSAILEPNSSKVRSYIMELPNETFLISHWLTSLVGIVCLTFIYRRFTNNTSHIPGPEISKWTGVIYTYYWMSGKAPLYIHKLHEKYGKCSQFYQIDVCDINAVKEIHKANSRFLKTVFYRNLVSGAVNNVFSTRDTKFHSVHRRLLASPISDSSLSRFEPLIADRINLTVSKITQELESRGVAEVFKWWLFMATDIIGELSFGDSFRMLEAGKKNQYTIDMERLASYQPIRTTFPTLIKIASYIPLPMLRESVQAGKRIGMYAAQSIDRYRHLMAQNPSDPKPTLLTKLFDTEKNGLSFEDIRQEAQGYIVAGSDTTAVTMTYLSYAVSHDSRVREKLVAELTGLAEPITDKSLRNLPYLNLVITETLRLYTAVPLGLPRSVPPEGAHFCGFQIPGGITISTQSYSLHRDPSIFPDPNSFNPERWENPSKEMKDASLPFGGGARICLGIHLARMELRMATALFFRALPDARPSKKEGMSESDMIMESYFLMAPQGHRCLIET</sequence>
<dbReference type="Gene3D" id="1.10.630.10">
    <property type="entry name" value="Cytochrome P450"/>
    <property type="match status" value="1"/>
</dbReference>
<dbReference type="SUPFAM" id="SSF48264">
    <property type="entry name" value="Cytochrome P450"/>
    <property type="match status" value="1"/>
</dbReference>
<evidence type="ECO:0008006" key="11">
    <source>
        <dbReference type="Google" id="ProtNLM"/>
    </source>
</evidence>
<evidence type="ECO:0000256" key="6">
    <source>
        <dbReference type="ARBA" id="ARBA00023004"/>
    </source>
</evidence>
<keyword evidence="5 8" id="KW-0560">Oxidoreductase</keyword>
<evidence type="ECO:0000256" key="8">
    <source>
        <dbReference type="RuleBase" id="RU000461"/>
    </source>
</evidence>
<evidence type="ECO:0000313" key="9">
    <source>
        <dbReference type="EMBL" id="KAJ6035379.1"/>
    </source>
</evidence>
<protein>
    <recommendedName>
        <fullName evidence="11">Cytochrome P450</fullName>
    </recommendedName>
</protein>
<evidence type="ECO:0000256" key="5">
    <source>
        <dbReference type="ARBA" id="ARBA00023002"/>
    </source>
</evidence>
<organism evidence="9 10">
    <name type="scientific">Penicillium canescens</name>
    <dbReference type="NCBI Taxonomy" id="5083"/>
    <lineage>
        <taxon>Eukaryota</taxon>
        <taxon>Fungi</taxon>
        <taxon>Dikarya</taxon>
        <taxon>Ascomycota</taxon>
        <taxon>Pezizomycotina</taxon>
        <taxon>Eurotiomycetes</taxon>
        <taxon>Eurotiomycetidae</taxon>
        <taxon>Eurotiales</taxon>
        <taxon>Aspergillaceae</taxon>
        <taxon>Penicillium</taxon>
    </lineage>
</organism>
<keyword evidence="4 7" id="KW-0479">Metal-binding</keyword>
<proteinExistence type="inferred from homology"/>
<keyword evidence="3 7" id="KW-0349">Heme</keyword>
<dbReference type="InterPro" id="IPR002401">
    <property type="entry name" value="Cyt_P450_E_grp-I"/>
</dbReference>
<dbReference type="EMBL" id="JAQJZL010000010">
    <property type="protein sequence ID" value="KAJ6035379.1"/>
    <property type="molecule type" value="Genomic_DNA"/>
</dbReference>
<dbReference type="InterPro" id="IPR001128">
    <property type="entry name" value="Cyt_P450"/>
</dbReference>
<dbReference type="GO" id="GO:0004497">
    <property type="term" value="F:monooxygenase activity"/>
    <property type="evidence" value="ECO:0007669"/>
    <property type="project" value="UniProtKB-KW"/>
</dbReference>
<dbReference type="CDD" id="cd11059">
    <property type="entry name" value="CYP_fungal"/>
    <property type="match status" value="1"/>
</dbReference>
<keyword evidence="6 7" id="KW-0408">Iron</keyword>
<dbReference type="InterPro" id="IPR036396">
    <property type="entry name" value="Cyt_P450_sf"/>
</dbReference>
<dbReference type="GO" id="GO:0043386">
    <property type="term" value="P:mycotoxin biosynthetic process"/>
    <property type="evidence" value="ECO:0007669"/>
    <property type="project" value="UniProtKB-ARBA"/>
</dbReference>
<dbReference type="PANTHER" id="PTHR24305:SF96">
    <property type="entry name" value="CYTOCHROME P450 MONOOXYGENASE STCB-RELATED"/>
    <property type="match status" value="1"/>
</dbReference>
<dbReference type="InterPro" id="IPR017972">
    <property type="entry name" value="Cyt_P450_CS"/>
</dbReference>
<dbReference type="GO" id="GO:0005506">
    <property type="term" value="F:iron ion binding"/>
    <property type="evidence" value="ECO:0007669"/>
    <property type="project" value="InterPro"/>
</dbReference>
<comment type="caution">
    <text evidence="9">The sequence shown here is derived from an EMBL/GenBank/DDBJ whole genome shotgun (WGS) entry which is preliminary data.</text>
</comment>
<dbReference type="PRINTS" id="PR00463">
    <property type="entry name" value="EP450I"/>
</dbReference>
<reference evidence="9" key="1">
    <citation type="journal article" date="2023" name="IMA Fungus">
        <title>Comparative genomic study of the Penicillium genus elucidates a diverse pangenome and 15 lateral gene transfer events.</title>
        <authorList>
            <person name="Petersen C."/>
            <person name="Sorensen T."/>
            <person name="Nielsen M.R."/>
            <person name="Sondergaard T.E."/>
            <person name="Sorensen J.L."/>
            <person name="Fitzpatrick D.A."/>
            <person name="Frisvad J.C."/>
            <person name="Nielsen K.L."/>
        </authorList>
    </citation>
    <scope>NUCLEOTIDE SEQUENCE</scope>
    <source>
        <strain evidence="9">IBT 15450</strain>
    </source>
</reference>
<dbReference type="InterPro" id="IPR050121">
    <property type="entry name" value="Cytochrome_P450_monoxygenase"/>
</dbReference>
<dbReference type="GO" id="GO:0016705">
    <property type="term" value="F:oxidoreductase activity, acting on paired donors, with incorporation or reduction of molecular oxygen"/>
    <property type="evidence" value="ECO:0007669"/>
    <property type="project" value="InterPro"/>
</dbReference>
<dbReference type="PANTHER" id="PTHR24305">
    <property type="entry name" value="CYTOCHROME P450"/>
    <property type="match status" value="1"/>
</dbReference>
<evidence type="ECO:0000256" key="7">
    <source>
        <dbReference type="PIRSR" id="PIRSR602401-1"/>
    </source>
</evidence>
<feature type="binding site" description="axial binding residue" evidence="7">
    <location>
        <position position="448"/>
    </location>
    <ligand>
        <name>heme</name>
        <dbReference type="ChEBI" id="CHEBI:30413"/>
    </ligand>
    <ligandPart>
        <name>Fe</name>
        <dbReference type="ChEBI" id="CHEBI:18248"/>
    </ligandPart>
</feature>